<reference evidence="1" key="1">
    <citation type="journal article" date="2021" name="Proc. Natl. Acad. Sci. U.S.A.">
        <title>A Catalog of Tens of Thousands of Viruses from Human Metagenomes Reveals Hidden Associations with Chronic Diseases.</title>
        <authorList>
            <person name="Tisza M.J."/>
            <person name="Buck C.B."/>
        </authorList>
    </citation>
    <scope>NUCLEOTIDE SEQUENCE</scope>
    <source>
        <strain evidence="1">Ct7aK2</strain>
    </source>
</reference>
<dbReference type="EMBL" id="BK016044">
    <property type="protein sequence ID" value="DAF91070.1"/>
    <property type="molecule type" value="Genomic_DNA"/>
</dbReference>
<sequence length="84" mass="10029">MEYYEIDAILESLKYQHRDSWEQTRMVCYVLAQSNSTKSLKPTDIIRLPWDDENNNKAEPKDTYISAEDIERLKKKAEQFIKSK</sequence>
<accession>A0A8S5U9L8</accession>
<proteinExistence type="predicted"/>
<protein>
    <submittedName>
        <fullName evidence="1">Uncharacterized protein</fullName>
    </submittedName>
</protein>
<organism evidence="1">
    <name type="scientific">Siphoviridae sp. ct7aK2</name>
    <dbReference type="NCBI Taxonomy" id="2825351"/>
    <lineage>
        <taxon>Viruses</taxon>
        <taxon>Duplodnaviria</taxon>
        <taxon>Heunggongvirae</taxon>
        <taxon>Uroviricota</taxon>
        <taxon>Caudoviricetes</taxon>
    </lineage>
</organism>
<name>A0A8S5U9L8_9CAUD</name>
<evidence type="ECO:0000313" key="1">
    <source>
        <dbReference type="EMBL" id="DAF91070.1"/>
    </source>
</evidence>